<geneLocation type="nucleomorph" evidence="12"/>
<evidence type="ECO:0000259" key="11">
    <source>
        <dbReference type="PROSITE" id="PS52002"/>
    </source>
</evidence>
<dbReference type="GO" id="GO:0034715">
    <property type="term" value="C:pICln-Sm protein complex"/>
    <property type="evidence" value="ECO:0007669"/>
    <property type="project" value="TreeGrafter"/>
</dbReference>
<dbReference type="PROSITE" id="PS52002">
    <property type="entry name" value="SM"/>
    <property type="match status" value="1"/>
</dbReference>
<keyword evidence="3 10" id="KW-0507">mRNA processing</keyword>
<dbReference type="SMART" id="SM00651">
    <property type="entry name" value="Sm"/>
    <property type="match status" value="1"/>
</dbReference>
<sequence length="88" mass="10499">MLLTLEKKDKNINIITPKIYLLSLKNKKIFIKLKWGVDYKGILMSVDRYLNLHLLNTEEWKNNLKIGYLGEIFIRCNNIQFLTKIDEN</sequence>
<protein>
    <recommendedName>
        <fullName evidence="9">Sm protein F</fullName>
    </recommendedName>
</protein>
<comment type="similarity">
    <text evidence="2 10">Belongs to the snRNP Sm proteins family. SmF/LSm6 subfamily.</text>
</comment>
<dbReference type="Pfam" id="PF01423">
    <property type="entry name" value="LSM"/>
    <property type="match status" value="1"/>
</dbReference>
<evidence type="ECO:0000256" key="8">
    <source>
        <dbReference type="ARBA" id="ARBA00023274"/>
    </source>
</evidence>
<reference evidence="12 13" key="1">
    <citation type="journal article" date="2011" name="Genome Biol. Evol.">
        <title>Complete nucleomorph genome sequence of the nonphotosynthetic alga Cryptomonas paramecium reveals a core nucleomorph gene set.</title>
        <authorList>
            <person name="Tanifuji G."/>
            <person name="Onodera N.T."/>
            <person name="Wheeler T.J."/>
            <person name="Dlutek M."/>
            <person name="Donaher N."/>
            <person name="Archibald J.M."/>
        </authorList>
    </citation>
    <scope>NUCLEOTIDE SEQUENCE [LARGE SCALE GENOMIC DNA]</scope>
    <source>
        <strain evidence="12 13">CCAP977/2A</strain>
    </source>
</reference>
<dbReference type="GeneID" id="10446984"/>
<evidence type="ECO:0000256" key="3">
    <source>
        <dbReference type="ARBA" id="ARBA00022664"/>
    </source>
</evidence>
<dbReference type="GO" id="GO:0005685">
    <property type="term" value="C:U1 snRNP"/>
    <property type="evidence" value="ECO:0007669"/>
    <property type="project" value="TreeGrafter"/>
</dbReference>
<evidence type="ECO:0000256" key="2">
    <source>
        <dbReference type="ARBA" id="ARBA00007927"/>
    </source>
</evidence>
<dbReference type="InterPro" id="IPR001163">
    <property type="entry name" value="Sm_dom_euk/arc"/>
</dbReference>
<dbReference type="PIRSF" id="PIRSF006609">
    <property type="entry name" value="snRNP_SmF"/>
    <property type="match status" value="1"/>
</dbReference>
<dbReference type="Proteomes" id="UP000243423">
    <property type="component" value="Nucleomorph 1"/>
</dbReference>
<evidence type="ECO:0000256" key="9">
    <source>
        <dbReference type="ARBA" id="ARBA00030144"/>
    </source>
</evidence>
<evidence type="ECO:0000256" key="10">
    <source>
        <dbReference type="PIRNR" id="PIRNR006609"/>
    </source>
</evidence>
<evidence type="ECO:0000313" key="12">
    <source>
        <dbReference type="EMBL" id="AEA38709.1"/>
    </source>
</evidence>
<dbReference type="EMBL" id="CP002172">
    <property type="protein sequence ID" value="AEA38709.1"/>
    <property type="molecule type" value="Genomic_DNA"/>
</dbReference>
<comment type="subcellular location">
    <subcellularLocation>
        <location evidence="1 10">Nucleus</location>
    </subcellularLocation>
</comment>
<keyword evidence="5 10" id="KW-0694">RNA-binding</keyword>
<dbReference type="GO" id="GO:0000398">
    <property type="term" value="P:mRNA splicing, via spliceosome"/>
    <property type="evidence" value="ECO:0007669"/>
    <property type="project" value="InterPro"/>
</dbReference>
<dbReference type="InterPro" id="IPR016487">
    <property type="entry name" value="Lsm6/sSmF"/>
</dbReference>
<evidence type="ECO:0000256" key="4">
    <source>
        <dbReference type="ARBA" id="ARBA00022728"/>
    </source>
</evidence>
<dbReference type="SUPFAM" id="SSF50182">
    <property type="entry name" value="Sm-like ribonucleoproteins"/>
    <property type="match status" value="1"/>
</dbReference>
<name>F2HHB3_9CRYP</name>
<dbReference type="GO" id="GO:0003723">
    <property type="term" value="F:RNA binding"/>
    <property type="evidence" value="ECO:0007669"/>
    <property type="project" value="UniProtKB-UniRule"/>
</dbReference>
<dbReference type="InterPro" id="IPR047575">
    <property type="entry name" value="Sm"/>
</dbReference>
<evidence type="ECO:0000256" key="6">
    <source>
        <dbReference type="ARBA" id="ARBA00023187"/>
    </source>
</evidence>
<evidence type="ECO:0000313" key="13">
    <source>
        <dbReference type="Proteomes" id="UP000243423"/>
    </source>
</evidence>
<keyword evidence="8 10" id="KW-0687">Ribonucleoprotein</keyword>
<dbReference type="RefSeq" id="XP_003239607.1">
    <property type="nucleotide sequence ID" value="XM_003239559.1"/>
</dbReference>
<evidence type="ECO:0000256" key="5">
    <source>
        <dbReference type="ARBA" id="ARBA00022884"/>
    </source>
</evidence>
<dbReference type="AlphaFoldDB" id="F2HHB3"/>
<keyword evidence="12" id="KW-0542">Nucleomorph</keyword>
<dbReference type="InterPro" id="IPR034100">
    <property type="entry name" value="Sm_F"/>
</dbReference>
<evidence type="ECO:0000256" key="1">
    <source>
        <dbReference type="ARBA" id="ARBA00004123"/>
    </source>
</evidence>
<dbReference type="CDD" id="cd01722">
    <property type="entry name" value="Sm_F"/>
    <property type="match status" value="1"/>
</dbReference>
<dbReference type="GO" id="GO:0071013">
    <property type="term" value="C:catalytic step 2 spliceosome"/>
    <property type="evidence" value="ECO:0007669"/>
    <property type="project" value="TreeGrafter"/>
</dbReference>
<dbReference type="PANTHER" id="PTHR11021">
    <property type="entry name" value="SMALL NUCLEAR RIBONUCLEOPROTEIN F SNRNP-F"/>
    <property type="match status" value="1"/>
</dbReference>
<keyword evidence="4 10" id="KW-0747">Spliceosome</keyword>
<proteinExistence type="inferred from homology"/>
<accession>F2HHB3</accession>
<dbReference type="PANTHER" id="PTHR11021:SF0">
    <property type="entry name" value="SMALL NUCLEAR RIBONUCLEOPROTEIN F"/>
    <property type="match status" value="1"/>
</dbReference>
<feature type="domain" description="Sm" evidence="11">
    <location>
        <begin position="16"/>
        <end position="88"/>
    </location>
</feature>
<organism evidence="12 13">
    <name type="scientific">Cryptomonas paramaecium</name>
    <dbReference type="NCBI Taxonomy" id="2898"/>
    <lineage>
        <taxon>Eukaryota</taxon>
        <taxon>Cryptophyceae</taxon>
        <taxon>Cryptomonadales</taxon>
        <taxon>Cryptomonadaceae</taxon>
        <taxon>Cryptomonas</taxon>
    </lineage>
</organism>
<evidence type="ECO:0000256" key="7">
    <source>
        <dbReference type="ARBA" id="ARBA00023242"/>
    </source>
</evidence>
<keyword evidence="6 10" id="KW-0508">mRNA splicing</keyword>
<dbReference type="Gene3D" id="2.30.30.100">
    <property type="match status" value="1"/>
</dbReference>
<dbReference type="InterPro" id="IPR010920">
    <property type="entry name" value="LSM_dom_sf"/>
</dbReference>
<gene>
    <name evidence="12" type="ORF">CPARA_1gp051</name>
</gene>
<keyword evidence="7 10" id="KW-0539">Nucleus</keyword>